<name>A0A290ZAL0_9PSEU</name>
<dbReference type="InterPro" id="IPR050426">
    <property type="entry name" value="Glycosyltransferase_28"/>
</dbReference>
<organism evidence="2 3">
    <name type="scientific">Actinosynnema pretiosum</name>
    <dbReference type="NCBI Taxonomy" id="42197"/>
    <lineage>
        <taxon>Bacteria</taxon>
        <taxon>Bacillati</taxon>
        <taxon>Actinomycetota</taxon>
        <taxon>Actinomycetes</taxon>
        <taxon>Pseudonocardiales</taxon>
        <taxon>Pseudonocardiaceae</taxon>
        <taxon>Actinosynnema</taxon>
    </lineage>
</organism>
<dbReference type="InterPro" id="IPR002213">
    <property type="entry name" value="UDP_glucos_trans"/>
</dbReference>
<keyword evidence="2" id="KW-0808">Transferase</keyword>
<accession>A0A290ZAL0</accession>
<dbReference type="GO" id="GO:0008194">
    <property type="term" value="F:UDP-glycosyltransferase activity"/>
    <property type="evidence" value="ECO:0007669"/>
    <property type="project" value="InterPro"/>
</dbReference>
<dbReference type="Pfam" id="PF06722">
    <property type="entry name" value="EryCIII-like_C"/>
    <property type="match status" value="1"/>
</dbReference>
<reference evidence="2" key="1">
    <citation type="submission" date="2017-09" db="EMBL/GenBank/DDBJ databases">
        <title>Complete Genome Sequence of ansamitocin-producing Bacterium Actinosynnema pretiosum X47.</title>
        <authorList>
            <person name="Cao G."/>
            <person name="Zong G."/>
            <person name="Zhong C."/>
            <person name="Fu J."/>
        </authorList>
    </citation>
    <scope>NUCLEOTIDE SEQUENCE [LARGE SCALE GENOMIC DNA]</scope>
    <source>
        <strain evidence="2">X47</strain>
    </source>
</reference>
<gene>
    <name evidence="2" type="ORF">CNX65_24530</name>
</gene>
<feature type="domain" description="Erythromycin biosynthesis protein CIII-like C-terminal" evidence="1">
    <location>
        <begin position="245"/>
        <end position="388"/>
    </location>
</feature>
<dbReference type="AlphaFoldDB" id="A0A290ZAL0"/>
<dbReference type="CDD" id="cd03784">
    <property type="entry name" value="GT1_Gtf-like"/>
    <property type="match status" value="1"/>
</dbReference>
<dbReference type="Gene3D" id="3.40.50.2000">
    <property type="entry name" value="Glycogen Phosphorylase B"/>
    <property type="match status" value="2"/>
</dbReference>
<dbReference type="SUPFAM" id="SSF53756">
    <property type="entry name" value="UDP-Glycosyltransferase/glycogen phosphorylase"/>
    <property type="match status" value="1"/>
</dbReference>
<sequence>MLILFSSLGAHGHLFPLLPLARAAVRAGHRVKFATTGGFHDVLAGIGVEPVVAGAGMRDFAGELLPPGKTPRDLSGPEGAPIIARLFGDLLARSFATGVAGLIDQERPDLVVQELANPGAGIAARAAGVPVLCHGFGRMSSGSEMPKLMVGHLRGVAAEHGVDLGEVDLGGGDDSVFLLGNPYLDICPPSLRDPSFTIPDTIPLRPVPFAAPGELPAIATAPRDEPLVYLTLGTAFGHAEVFRAAIDGLASLDAHVLVAAGPAVETAALGEVPDNVSLHAWVPQADLLPHVDLVVHHGGSGTTMGALGAGVPQLVLPQGADQFTNAEAVVAAGLGGRLIGDEVAAEAVASAARGLLGSEEVAVAAKAVAAEIAAMPSPDEVAARLPELV</sequence>
<evidence type="ECO:0000313" key="3">
    <source>
        <dbReference type="Proteomes" id="UP000218505"/>
    </source>
</evidence>
<dbReference type="GO" id="GO:0016758">
    <property type="term" value="F:hexosyltransferase activity"/>
    <property type="evidence" value="ECO:0007669"/>
    <property type="project" value="UniProtKB-ARBA"/>
</dbReference>
<dbReference type="PANTHER" id="PTHR48050:SF13">
    <property type="entry name" value="STEROL 3-BETA-GLUCOSYLTRANSFERASE UGT80A2"/>
    <property type="match status" value="1"/>
</dbReference>
<keyword evidence="3" id="KW-1185">Reference proteome</keyword>
<proteinExistence type="predicted"/>
<evidence type="ECO:0000259" key="1">
    <source>
        <dbReference type="Pfam" id="PF06722"/>
    </source>
</evidence>
<dbReference type="PANTHER" id="PTHR48050">
    <property type="entry name" value="STEROL 3-BETA-GLUCOSYLTRANSFERASE"/>
    <property type="match status" value="1"/>
</dbReference>
<protein>
    <submittedName>
        <fullName evidence="2">Glycosyl transferase</fullName>
    </submittedName>
</protein>
<dbReference type="RefSeq" id="WP_096495874.1">
    <property type="nucleotide sequence ID" value="NZ_CP023445.1"/>
</dbReference>
<dbReference type="Proteomes" id="UP000218505">
    <property type="component" value="Chromosome"/>
</dbReference>
<dbReference type="FunFam" id="3.40.50.2000:FF:000072">
    <property type="entry name" value="Glycosyl transferase"/>
    <property type="match status" value="1"/>
</dbReference>
<dbReference type="InterPro" id="IPR010610">
    <property type="entry name" value="EryCIII-like_C"/>
</dbReference>
<dbReference type="GO" id="GO:0017000">
    <property type="term" value="P:antibiotic biosynthetic process"/>
    <property type="evidence" value="ECO:0007669"/>
    <property type="project" value="UniProtKB-ARBA"/>
</dbReference>
<dbReference type="KEGG" id="apre:CNX65_24530"/>
<evidence type="ECO:0000313" key="2">
    <source>
        <dbReference type="EMBL" id="ATE56047.1"/>
    </source>
</evidence>
<dbReference type="EMBL" id="CP023445">
    <property type="protein sequence ID" value="ATE56047.1"/>
    <property type="molecule type" value="Genomic_DNA"/>
</dbReference>